<gene>
    <name evidence="3" type="ORF">A2785_00495</name>
</gene>
<feature type="transmembrane region" description="Helical" evidence="2">
    <location>
        <begin position="6"/>
        <end position="23"/>
    </location>
</feature>
<organism evidence="3 4">
    <name type="scientific">Candidatus Chisholmbacteria bacterium RIFCSPHIGHO2_01_FULL_49_18</name>
    <dbReference type="NCBI Taxonomy" id="1797590"/>
    <lineage>
        <taxon>Bacteria</taxon>
        <taxon>Candidatus Chisholmiibacteriota</taxon>
    </lineage>
</organism>
<evidence type="ECO:0008006" key="5">
    <source>
        <dbReference type="Google" id="ProtNLM"/>
    </source>
</evidence>
<accession>A0A1G1VPL8</accession>
<dbReference type="Proteomes" id="UP000179069">
    <property type="component" value="Unassembled WGS sequence"/>
</dbReference>
<evidence type="ECO:0000256" key="2">
    <source>
        <dbReference type="SAM" id="Phobius"/>
    </source>
</evidence>
<dbReference type="EMBL" id="MHCI01000003">
    <property type="protein sequence ID" value="OGY17335.1"/>
    <property type="molecule type" value="Genomic_DNA"/>
</dbReference>
<keyword evidence="2" id="KW-0472">Membrane</keyword>
<feature type="region of interest" description="Disordered" evidence="1">
    <location>
        <begin position="32"/>
        <end position="57"/>
    </location>
</feature>
<evidence type="ECO:0000256" key="1">
    <source>
        <dbReference type="SAM" id="MobiDB-lite"/>
    </source>
</evidence>
<sequence>MKNQLVFIIVILIGMLIIMGFSINRRENPSNKVVSVQKQAPAPASETDSAPAPQQKTMGAVEVQVTPVRLEANAQPLLKIEMNTHSVELDYDLIKIVQLTDDLGNSYKPLVWNGGSGGHHLTGEITFSELKGDPDTLTLTLSGIDGNTETFTWSLKEVNQT</sequence>
<evidence type="ECO:0000313" key="3">
    <source>
        <dbReference type="EMBL" id="OGY17335.1"/>
    </source>
</evidence>
<comment type="caution">
    <text evidence="3">The sequence shown here is derived from an EMBL/GenBank/DDBJ whole genome shotgun (WGS) entry which is preliminary data.</text>
</comment>
<protein>
    <recommendedName>
        <fullName evidence="5">DUF4352 domain-containing protein</fullName>
    </recommendedName>
</protein>
<evidence type="ECO:0000313" key="4">
    <source>
        <dbReference type="Proteomes" id="UP000179069"/>
    </source>
</evidence>
<proteinExistence type="predicted"/>
<keyword evidence="2" id="KW-1133">Transmembrane helix</keyword>
<name>A0A1G1VPL8_9BACT</name>
<reference evidence="3 4" key="1">
    <citation type="journal article" date="2016" name="Nat. Commun.">
        <title>Thousands of microbial genomes shed light on interconnected biogeochemical processes in an aquifer system.</title>
        <authorList>
            <person name="Anantharaman K."/>
            <person name="Brown C.T."/>
            <person name="Hug L.A."/>
            <person name="Sharon I."/>
            <person name="Castelle C.J."/>
            <person name="Probst A.J."/>
            <person name="Thomas B.C."/>
            <person name="Singh A."/>
            <person name="Wilkins M.J."/>
            <person name="Karaoz U."/>
            <person name="Brodie E.L."/>
            <person name="Williams K.H."/>
            <person name="Hubbard S.S."/>
            <person name="Banfield J.F."/>
        </authorList>
    </citation>
    <scope>NUCLEOTIDE SEQUENCE [LARGE SCALE GENOMIC DNA]</scope>
</reference>
<feature type="compositionally biased region" description="Polar residues" evidence="1">
    <location>
        <begin position="46"/>
        <end position="57"/>
    </location>
</feature>
<keyword evidence="2" id="KW-0812">Transmembrane</keyword>
<dbReference type="AlphaFoldDB" id="A0A1G1VPL8"/>